<feature type="transmembrane region" description="Helical" evidence="1">
    <location>
        <begin position="181"/>
        <end position="202"/>
    </location>
</feature>
<gene>
    <name evidence="2" type="ORF">J0M35_10285</name>
</gene>
<evidence type="ECO:0000313" key="2">
    <source>
        <dbReference type="EMBL" id="MBN8660742.1"/>
    </source>
</evidence>
<keyword evidence="1" id="KW-0812">Transmembrane</keyword>
<dbReference type="Proteomes" id="UP000664277">
    <property type="component" value="Unassembled WGS sequence"/>
</dbReference>
<protein>
    <submittedName>
        <fullName evidence="2">Uncharacterized protein</fullName>
    </submittedName>
</protein>
<proteinExistence type="predicted"/>
<feature type="transmembrane region" description="Helical" evidence="1">
    <location>
        <begin position="150"/>
        <end position="169"/>
    </location>
</feature>
<dbReference type="AlphaFoldDB" id="A0A8J7PAH4"/>
<evidence type="ECO:0000256" key="1">
    <source>
        <dbReference type="SAM" id="Phobius"/>
    </source>
</evidence>
<sequence length="212" mass="23652">MFLSERQKQAIKKVQSVVVQTPCSVSWDDMNGDEQTRFCSQCKLNVYNLSAMSDTEAAAVLALNGADKPRPCVYFYRNREGLIVTDNCPRLLRRHRAQLAVVCLTLLTGIVWGLTQFAVSNDINTQGLYIDPRYGYHSNLRPWYSLNYDIARALAAKLTLVSFLICFFFPKAKHISVKRALVELLVLAVIPILVHFLGLLVVNNCGGLGGGL</sequence>
<reference evidence="2" key="1">
    <citation type="submission" date="2021-02" db="EMBL/GenBank/DDBJ databases">
        <title>Genome-Resolved Metagenomics of a Microbial Community Performing Photosynthetic Biological Nutrient Removal.</title>
        <authorList>
            <person name="Mcdaniel E.A."/>
        </authorList>
    </citation>
    <scope>NUCLEOTIDE SEQUENCE</scope>
    <source>
        <strain evidence="2">UWPOB_OBS1</strain>
    </source>
</reference>
<name>A0A8J7PAH4_9BACT</name>
<feature type="transmembrane region" description="Helical" evidence="1">
    <location>
        <begin position="99"/>
        <end position="119"/>
    </location>
</feature>
<keyword evidence="1" id="KW-0472">Membrane</keyword>
<organism evidence="2 3">
    <name type="scientific">Candidatus Obscuribacter phosphatis</name>
    <dbReference type="NCBI Taxonomy" id="1906157"/>
    <lineage>
        <taxon>Bacteria</taxon>
        <taxon>Bacillati</taxon>
        <taxon>Candidatus Melainabacteria</taxon>
        <taxon>Candidatus Obscuribacterales</taxon>
        <taxon>Candidatus Obscuribacteraceae</taxon>
        <taxon>Candidatus Obscuribacter</taxon>
    </lineage>
</organism>
<keyword evidence="1" id="KW-1133">Transmembrane helix</keyword>
<dbReference type="EMBL" id="JAFLCK010000013">
    <property type="protein sequence ID" value="MBN8660742.1"/>
    <property type="molecule type" value="Genomic_DNA"/>
</dbReference>
<comment type="caution">
    <text evidence="2">The sequence shown here is derived from an EMBL/GenBank/DDBJ whole genome shotgun (WGS) entry which is preliminary data.</text>
</comment>
<accession>A0A8J7PAH4</accession>
<evidence type="ECO:0000313" key="3">
    <source>
        <dbReference type="Proteomes" id="UP000664277"/>
    </source>
</evidence>